<dbReference type="CDD" id="cd18623">
    <property type="entry name" value="GH32_ScrB-like"/>
    <property type="match status" value="1"/>
</dbReference>
<comment type="similarity">
    <text evidence="1">Belongs to the glycosyl hydrolase 32 family.</text>
</comment>
<dbReference type="Gene3D" id="2.115.10.20">
    <property type="entry name" value="Glycosyl hydrolase domain, family 43"/>
    <property type="match status" value="1"/>
</dbReference>
<dbReference type="KEGG" id="ccn:H924_11125"/>
<dbReference type="AlphaFoldDB" id="M1V084"/>
<dbReference type="EMBL" id="CP004354">
    <property type="protein sequence ID" value="AGG67653.1"/>
    <property type="molecule type" value="Genomic_DNA"/>
</dbReference>
<name>M1V084_9CORY</name>
<dbReference type="InterPro" id="IPR001362">
    <property type="entry name" value="Glyco_hydro_32"/>
</dbReference>
<dbReference type="PANTHER" id="PTHR43101:SF1">
    <property type="entry name" value="BETA-FRUCTOSIDASE"/>
    <property type="match status" value="1"/>
</dbReference>
<organism evidence="7 8">
    <name type="scientific">Corynebacterium callunae DSM 20147</name>
    <dbReference type="NCBI Taxonomy" id="1121353"/>
    <lineage>
        <taxon>Bacteria</taxon>
        <taxon>Bacillati</taxon>
        <taxon>Actinomycetota</taxon>
        <taxon>Actinomycetes</taxon>
        <taxon>Mycobacteriales</taxon>
        <taxon>Corynebacteriaceae</taxon>
        <taxon>Corynebacterium</taxon>
    </lineage>
</organism>
<dbReference type="InterPro" id="IPR013148">
    <property type="entry name" value="Glyco_hydro_32_N"/>
</dbReference>
<keyword evidence="4" id="KW-0326">Glycosidase</keyword>
<dbReference type="HOGENOM" id="CLU_001528_7_1_11"/>
<keyword evidence="8" id="KW-1185">Reference proteome</keyword>
<evidence type="ECO:0000256" key="1">
    <source>
        <dbReference type="ARBA" id="ARBA00009902"/>
    </source>
</evidence>
<dbReference type="PATRIC" id="fig|1121353.3.peg.2274"/>
<dbReference type="RefSeq" id="WP_015652079.1">
    <property type="nucleotide sequence ID" value="NC_020506.1"/>
</dbReference>
<protein>
    <recommendedName>
        <fullName evidence="2">beta-fructofuranosidase</fullName>
        <ecNumber evidence="2">3.2.1.26</ecNumber>
    </recommendedName>
</protein>
<dbReference type="GO" id="GO:0004564">
    <property type="term" value="F:beta-fructofuranosidase activity"/>
    <property type="evidence" value="ECO:0007669"/>
    <property type="project" value="UniProtKB-EC"/>
</dbReference>
<feature type="region of interest" description="Disordered" evidence="5">
    <location>
        <begin position="1"/>
        <end position="23"/>
    </location>
</feature>
<evidence type="ECO:0000256" key="2">
    <source>
        <dbReference type="ARBA" id="ARBA00012758"/>
    </source>
</evidence>
<gene>
    <name evidence="7" type="ORF">H924_11125</name>
</gene>
<reference evidence="7 8" key="1">
    <citation type="submission" date="2013-02" db="EMBL/GenBank/DDBJ databases">
        <title>The complete genome sequence of Corynebacterium callunae DSM 20147.</title>
        <authorList>
            <person name="Ruckert C."/>
            <person name="Albersmeier A."/>
            <person name="Kalinowski J."/>
        </authorList>
    </citation>
    <scope>NUCLEOTIDE SEQUENCE [LARGE SCALE GENOMIC DNA]</scope>
    <source>
        <strain evidence="7 8">DSM 20147</strain>
    </source>
</reference>
<evidence type="ECO:0000259" key="6">
    <source>
        <dbReference type="Pfam" id="PF00251"/>
    </source>
</evidence>
<evidence type="ECO:0000256" key="3">
    <source>
        <dbReference type="ARBA" id="ARBA00022801"/>
    </source>
</evidence>
<dbReference type="GO" id="GO:0005975">
    <property type="term" value="P:carbohydrate metabolic process"/>
    <property type="evidence" value="ECO:0007669"/>
    <property type="project" value="InterPro"/>
</dbReference>
<dbReference type="Proteomes" id="UP000011760">
    <property type="component" value="Chromosome"/>
</dbReference>
<evidence type="ECO:0000256" key="4">
    <source>
        <dbReference type="ARBA" id="ARBA00023295"/>
    </source>
</evidence>
<dbReference type="PANTHER" id="PTHR43101">
    <property type="entry name" value="BETA-FRUCTOSIDASE"/>
    <property type="match status" value="1"/>
</dbReference>
<evidence type="ECO:0000313" key="8">
    <source>
        <dbReference type="Proteomes" id="UP000011760"/>
    </source>
</evidence>
<proteinExistence type="inferred from homology"/>
<dbReference type="STRING" id="1121353.H924_11125"/>
<dbReference type="InterPro" id="IPR051214">
    <property type="entry name" value="GH32_Enzymes"/>
</dbReference>
<dbReference type="InterPro" id="IPR023296">
    <property type="entry name" value="Glyco_hydro_beta-prop_sf"/>
</dbReference>
<dbReference type="SUPFAM" id="SSF75005">
    <property type="entry name" value="Arabinanase/levansucrase/invertase"/>
    <property type="match status" value="1"/>
</dbReference>
<dbReference type="eggNOG" id="COG1621">
    <property type="taxonomic scope" value="Bacteria"/>
</dbReference>
<dbReference type="SMART" id="SM00640">
    <property type="entry name" value="Glyco_32"/>
    <property type="match status" value="1"/>
</dbReference>
<evidence type="ECO:0000313" key="7">
    <source>
        <dbReference type="EMBL" id="AGG67653.1"/>
    </source>
</evidence>
<dbReference type="InterPro" id="IPR018053">
    <property type="entry name" value="Glyco_hydro_32_AS"/>
</dbReference>
<sequence length="421" mass="46759">MSNSASLRPSYHLTPPQGRLNDPNGVYIDGNNLHVYYQHDPGFPYAPKRTGWGHAVTELRGPERLKWRHFPNALYPDFSYDLHGCYSGGAVVHDNKLRLFYTGNLKVDGQRRATQNLVEVEDPAGEMGGVHRRSALNPLIDGPAPGFTAHYRDPMISVDGAGWKMVLGAQREDETGTVVLYRSADLENWDFSGEITFDLSQAEPGVSPDLIPGGYMWECPNLFTMHDLETGEDLDVLIFCPQGLERIDAETTHYASSDQCGYVVGRLEGTTFTVLRGFSELDYGHEFYAPQVAVSGVQTWLIGWMGLPAQDDHPTVEAEGWVHCLTVPRRLSLKGHELYQELLLPAGEEGVSRFELGREPVRVDIRPNIAVAWDGKVLSVDRAGDRRQVALDGGELLIADDITAIEISAGDGRFLYSLRTF</sequence>
<dbReference type="PROSITE" id="PS00609">
    <property type="entry name" value="GLYCOSYL_HYDROL_F32"/>
    <property type="match status" value="1"/>
</dbReference>
<dbReference type="Pfam" id="PF00251">
    <property type="entry name" value="Glyco_hydro_32N"/>
    <property type="match status" value="1"/>
</dbReference>
<keyword evidence="3 7" id="KW-0378">Hydrolase</keyword>
<feature type="domain" description="Glycosyl hydrolase family 32 N-terminal" evidence="6">
    <location>
        <begin position="12"/>
        <end position="340"/>
    </location>
</feature>
<evidence type="ECO:0000256" key="5">
    <source>
        <dbReference type="SAM" id="MobiDB-lite"/>
    </source>
</evidence>
<dbReference type="EC" id="3.2.1.26" evidence="2"/>
<accession>M1V084</accession>